<protein>
    <submittedName>
        <fullName evidence="11">CAMK/CAMKL protein kinase</fullName>
    </submittedName>
</protein>
<feature type="region of interest" description="Disordered" evidence="9">
    <location>
        <begin position="167"/>
        <end position="195"/>
    </location>
</feature>
<reference evidence="11 12" key="1">
    <citation type="submission" date="2011-02" db="EMBL/GenBank/DDBJ databases">
        <title>The Genome Sequence of Sphaeroforma arctica JP610.</title>
        <authorList>
            <consortium name="The Broad Institute Genome Sequencing Platform"/>
            <person name="Russ C."/>
            <person name="Cuomo C."/>
            <person name="Young S.K."/>
            <person name="Zeng Q."/>
            <person name="Gargeya S."/>
            <person name="Alvarado L."/>
            <person name="Berlin A."/>
            <person name="Chapman S.B."/>
            <person name="Chen Z."/>
            <person name="Freedman E."/>
            <person name="Gellesch M."/>
            <person name="Goldberg J."/>
            <person name="Griggs A."/>
            <person name="Gujja S."/>
            <person name="Heilman E."/>
            <person name="Heiman D."/>
            <person name="Howarth C."/>
            <person name="Mehta T."/>
            <person name="Neiman D."/>
            <person name="Pearson M."/>
            <person name="Roberts A."/>
            <person name="Saif S."/>
            <person name="Shea T."/>
            <person name="Shenoy N."/>
            <person name="Sisk P."/>
            <person name="Stolte C."/>
            <person name="Sykes S."/>
            <person name="White J."/>
            <person name="Yandava C."/>
            <person name="Burger G."/>
            <person name="Gray M.W."/>
            <person name="Holland P.W.H."/>
            <person name="King N."/>
            <person name="Lang F.B.F."/>
            <person name="Roger A.J."/>
            <person name="Ruiz-Trillo I."/>
            <person name="Haas B."/>
            <person name="Nusbaum C."/>
            <person name="Birren B."/>
        </authorList>
    </citation>
    <scope>NUCLEOTIDE SEQUENCE [LARGE SCALE GENOMIC DNA]</scope>
    <source>
        <strain evidence="11 12">JP610</strain>
    </source>
</reference>
<feature type="binding site" evidence="7">
    <location>
        <position position="225"/>
    </location>
    <ligand>
        <name>ATP</name>
        <dbReference type="ChEBI" id="CHEBI:30616"/>
    </ligand>
</feature>
<feature type="compositionally biased region" description="Polar residues" evidence="9">
    <location>
        <begin position="23"/>
        <end position="32"/>
    </location>
</feature>
<dbReference type="Gene3D" id="1.10.510.10">
    <property type="entry name" value="Transferase(Phosphotransferase) domain 1"/>
    <property type="match status" value="1"/>
</dbReference>
<dbReference type="PANTHER" id="PTHR24350">
    <property type="entry name" value="SERINE/THREONINE-PROTEIN KINASE IAL-RELATED"/>
    <property type="match status" value="1"/>
</dbReference>
<keyword evidence="4 11" id="KW-0418">Kinase</keyword>
<dbReference type="SUPFAM" id="SSF56112">
    <property type="entry name" value="Protein kinase-like (PK-like)"/>
    <property type="match status" value="1"/>
</dbReference>
<evidence type="ECO:0000256" key="3">
    <source>
        <dbReference type="ARBA" id="ARBA00022741"/>
    </source>
</evidence>
<dbReference type="InterPro" id="IPR000719">
    <property type="entry name" value="Prot_kinase_dom"/>
</dbReference>
<evidence type="ECO:0000256" key="4">
    <source>
        <dbReference type="ARBA" id="ARBA00022777"/>
    </source>
</evidence>
<feature type="binding site" evidence="7">
    <location>
        <begin position="322"/>
        <end position="323"/>
    </location>
    <ligand>
        <name>ATP</name>
        <dbReference type="ChEBI" id="CHEBI:30616"/>
    </ligand>
</feature>
<dbReference type="OrthoDB" id="541276at2759"/>
<evidence type="ECO:0000256" key="9">
    <source>
        <dbReference type="SAM" id="MobiDB-lite"/>
    </source>
</evidence>
<evidence type="ECO:0000256" key="8">
    <source>
        <dbReference type="PIRSR" id="PIRSR630616-3"/>
    </source>
</evidence>
<keyword evidence="12" id="KW-1185">Reference proteome</keyword>
<evidence type="ECO:0000256" key="2">
    <source>
        <dbReference type="ARBA" id="ARBA00022679"/>
    </source>
</evidence>
<evidence type="ECO:0000256" key="7">
    <source>
        <dbReference type="PIRSR" id="PIRSR630616-2"/>
    </source>
</evidence>
<dbReference type="STRING" id="667725.A0A0L0G9I0"/>
<feature type="domain" description="Protein kinase" evidence="10">
    <location>
        <begin position="196"/>
        <end position="455"/>
    </location>
</feature>
<dbReference type="GO" id="GO:0005524">
    <property type="term" value="F:ATP binding"/>
    <property type="evidence" value="ECO:0007669"/>
    <property type="project" value="UniProtKB-KW"/>
</dbReference>
<sequence>MRIQLQFSSNLSASHNDLKGDSSDSNGYTSKSPSPPAFKNILSPRSNSHHEPNPSHSPIFHRHHPRENDNASARCDATQRTHMATDTTTDKTKAKTSLQQPQAFSKTKRRRSKSSCILLNNSGRTISTSQLPTASSARAPRFNRMAPSLQFEHKNRTSLDAQSAVPAIEKDAANSPKETVANATRSEGNSGNEPNYKVLRAIQNGITSTVFQAIEMSTGRMVAIKRLAKSPHNLRLVQTEARIAHALQDHKNIVKLYEVVETPSHYLLIQEYLPSGDLFEYIVDVDGKDLSEKACLRIFKQVVSALSYMHTKGWCHRDVKLENVVLGDDGIAKLCDFGFSCAVHDTSATTPGTVEYTCPELLSGLSNVDLRKADVWSAGILLFALLTCEMEYEFPWPRAANTCAEFLKYRTGDVDSLPWNTFSPLVRVLLSYLLEIDPHKRYSMDECLAFVCEYWPDLEEDVDAMDEGQEHERDGQVLSLQTLKHNMLSDKTRV</sequence>
<proteinExistence type="predicted"/>
<dbReference type="AlphaFoldDB" id="A0A0L0G9I0"/>
<evidence type="ECO:0000256" key="5">
    <source>
        <dbReference type="ARBA" id="ARBA00022840"/>
    </source>
</evidence>
<dbReference type="eggNOG" id="KOG0583">
    <property type="taxonomic scope" value="Eukaryota"/>
</dbReference>
<evidence type="ECO:0000259" key="10">
    <source>
        <dbReference type="PROSITE" id="PS50011"/>
    </source>
</evidence>
<dbReference type="Pfam" id="PF00069">
    <property type="entry name" value="Pkinase"/>
    <property type="match status" value="1"/>
</dbReference>
<evidence type="ECO:0000256" key="1">
    <source>
        <dbReference type="ARBA" id="ARBA00022527"/>
    </source>
</evidence>
<keyword evidence="3 7" id="KW-0547">Nucleotide-binding</keyword>
<dbReference type="EMBL" id="KQ241691">
    <property type="protein sequence ID" value="KNC85650.1"/>
    <property type="molecule type" value="Genomic_DNA"/>
</dbReference>
<feature type="compositionally biased region" description="Polar residues" evidence="9">
    <location>
        <begin position="1"/>
        <end position="15"/>
    </location>
</feature>
<feature type="cross-link" description="Glycyl lysine isopeptide (Lys-Gly) (interchain with G-Cter in SUMO2)" evidence="8">
    <location>
        <position position="320"/>
    </location>
</feature>
<evidence type="ECO:0000313" key="12">
    <source>
        <dbReference type="Proteomes" id="UP000054560"/>
    </source>
</evidence>
<keyword evidence="2" id="KW-0808">Transferase</keyword>
<evidence type="ECO:0000256" key="6">
    <source>
        <dbReference type="PIRSR" id="PIRSR630616-1"/>
    </source>
</evidence>
<dbReference type="RefSeq" id="XP_014159552.1">
    <property type="nucleotide sequence ID" value="XM_014304077.1"/>
</dbReference>
<feature type="compositionally biased region" description="Polar residues" evidence="9">
    <location>
        <begin position="181"/>
        <end position="193"/>
    </location>
</feature>
<keyword evidence="1" id="KW-0723">Serine/threonine-protein kinase</keyword>
<keyword evidence="5 7" id="KW-0067">ATP-binding</keyword>
<gene>
    <name evidence="11" type="ORF">SARC_02171</name>
</gene>
<dbReference type="GeneID" id="25902675"/>
<feature type="binding site" evidence="7">
    <location>
        <position position="336"/>
    </location>
    <ligand>
        <name>ATP</name>
        <dbReference type="ChEBI" id="CHEBI:30616"/>
    </ligand>
</feature>
<dbReference type="InterPro" id="IPR030616">
    <property type="entry name" value="Aur-like"/>
</dbReference>
<dbReference type="InterPro" id="IPR011009">
    <property type="entry name" value="Kinase-like_dom_sf"/>
</dbReference>
<feature type="active site" description="Proton acceptor" evidence="6">
    <location>
        <position position="318"/>
    </location>
</feature>
<organism evidence="11 12">
    <name type="scientific">Sphaeroforma arctica JP610</name>
    <dbReference type="NCBI Taxonomy" id="667725"/>
    <lineage>
        <taxon>Eukaryota</taxon>
        <taxon>Ichthyosporea</taxon>
        <taxon>Ichthyophonida</taxon>
        <taxon>Sphaeroforma</taxon>
    </lineage>
</organism>
<accession>A0A0L0G9I0</accession>
<dbReference type="GO" id="GO:0004674">
    <property type="term" value="F:protein serine/threonine kinase activity"/>
    <property type="evidence" value="ECO:0007669"/>
    <property type="project" value="UniProtKB-KW"/>
</dbReference>
<evidence type="ECO:0000313" key="11">
    <source>
        <dbReference type="EMBL" id="KNC85650.1"/>
    </source>
</evidence>
<dbReference type="FunFam" id="1.10.510.10:FF:000571">
    <property type="entry name" value="Maternal embryonic leucine zipper kinase"/>
    <property type="match status" value="1"/>
</dbReference>
<dbReference type="PROSITE" id="PS50011">
    <property type="entry name" value="PROTEIN_KINASE_DOM"/>
    <property type="match status" value="1"/>
</dbReference>
<dbReference type="Proteomes" id="UP000054560">
    <property type="component" value="Unassembled WGS sequence"/>
</dbReference>
<dbReference type="SMART" id="SM00220">
    <property type="entry name" value="S_TKc"/>
    <property type="match status" value="1"/>
</dbReference>
<feature type="region of interest" description="Disordered" evidence="9">
    <location>
        <begin position="1"/>
        <end position="115"/>
    </location>
</feature>
<name>A0A0L0G9I0_9EUKA</name>